<dbReference type="GO" id="GO:0098719">
    <property type="term" value="P:sodium ion import across plasma membrane"/>
    <property type="evidence" value="ECO:0007669"/>
    <property type="project" value="TreeGrafter"/>
</dbReference>
<evidence type="ECO:0000256" key="9">
    <source>
        <dbReference type="ARBA" id="ARBA00023201"/>
    </source>
</evidence>
<comment type="subcellular location">
    <subcellularLocation>
        <location evidence="1">Cell membrane</location>
        <topology evidence="1">Multi-pass membrane protein</topology>
    </subcellularLocation>
</comment>
<feature type="transmembrane region" description="Helical" evidence="10">
    <location>
        <begin position="298"/>
        <end position="322"/>
    </location>
</feature>
<proteinExistence type="predicted"/>
<dbReference type="InterPro" id="IPR006153">
    <property type="entry name" value="Cation/H_exchanger_TM"/>
</dbReference>
<gene>
    <name evidence="12" type="ORF">CLV29_0964</name>
</gene>
<keyword evidence="6" id="KW-0915">Sodium</keyword>
<evidence type="ECO:0000256" key="7">
    <source>
        <dbReference type="ARBA" id="ARBA00023065"/>
    </source>
</evidence>
<dbReference type="GO" id="GO:0015385">
    <property type="term" value="F:sodium:proton antiporter activity"/>
    <property type="evidence" value="ECO:0007669"/>
    <property type="project" value="InterPro"/>
</dbReference>
<evidence type="ECO:0000256" key="3">
    <source>
        <dbReference type="ARBA" id="ARBA00022475"/>
    </source>
</evidence>
<dbReference type="GO" id="GO:0005886">
    <property type="term" value="C:plasma membrane"/>
    <property type="evidence" value="ECO:0007669"/>
    <property type="project" value="UniProtKB-SubCell"/>
</dbReference>
<evidence type="ECO:0000256" key="1">
    <source>
        <dbReference type="ARBA" id="ARBA00004651"/>
    </source>
</evidence>
<evidence type="ECO:0000256" key="6">
    <source>
        <dbReference type="ARBA" id="ARBA00023053"/>
    </source>
</evidence>
<feature type="transmembrane region" description="Helical" evidence="10">
    <location>
        <begin position="82"/>
        <end position="102"/>
    </location>
</feature>
<evidence type="ECO:0000313" key="13">
    <source>
        <dbReference type="Proteomes" id="UP000295371"/>
    </source>
</evidence>
<keyword evidence="13" id="KW-1185">Reference proteome</keyword>
<dbReference type="GO" id="GO:0015386">
    <property type="term" value="F:potassium:proton antiporter activity"/>
    <property type="evidence" value="ECO:0007669"/>
    <property type="project" value="TreeGrafter"/>
</dbReference>
<sequence>MILAIAALAAIVIAALLSRRTGVAAPLLLLVIGIGISLIPSTPNFELEPEWILAGVLPPLLYASAVRVPVRDLRRNFRMIGLLSVTLVIVSAFVIGGVISWLMPTIPFWAAVALGAVVSPTDAVAATSIGKRLGLPHRLMTVLEGESLLNDASALVLLRTATVALAGSFSIWSASWEFLRAVVIAVVVGLLVGWLTVHLRARLADPVLTTAVSFIVPFLAYLPAEQAEASGVVSVVVAGLVTGNMSVRKLSARERSTERTNWNTLQFLIENGVFLLMGLEISTLLADLQDNGHTAWTVLGLAGLVIVLLLVLRTAFIGVEVLGQRRVAARFPAARERVNRIGAKLDAYDPEDERIQQRIDRYSRRLARGRADLDFYEREPIGLRGAVVLSWAGMRGVVTLAAALTLPLSTTDRSLLIGVAFAVAVISLLLYGGTLPLVIRWAKVRTPDADEQRDEVISLMESLGETAENSLASQKDVTIDGHHIDSDVVDSVLDRFRQLRDRRRPADDPDQLTKRQQQKMVSRTYLEAMQEALHEERAIGAYSTYALQRAQSFLDAEELRQDR</sequence>
<organism evidence="12 13">
    <name type="scientific">Naumannella halotolerans</name>
    <dbReference type="NCBI Taxonomy" id="993414"/>
    <lineage>
        <taxon>Bacteria</taxon>
        <taxon>Bacillati</taxon>
        <taxon>Actinomycetota</taxon>
        <taxon>Actinomycetes</taxon>
        <taxon>Propionibacteriales</taxon>
        <taxon>Propionibacteriaceae</taxon>
        <taxon>Naumannella</taxon>
    </lineage>
</organism>
<feature type="transmembrane region" description="Helical" evidence="10">
    <location>
        <begin position="229"/>
        <end position="247"/>
    </location>
</feature>
<keyword evidence="8 10" id="KW-0472">Membrane</keyword>
<evidence type="ECO:0000256" key="8">
    <source>
        <dbReference type="ARBA" id="ARBA00023136"/>
    </source>
</evidence>
<feature type="transmembrane region" description="Helical" evidence="10">
    <location>
        <begin position="148"/>
        <end position="172"/>
    </location>
</feature>
<feature type="transmembrane region" description="Helical" evidence="10">
    <location>
        <begin position="203"/>
        <end position="223"/>
    </location>
</feature>
<keyword evidence="2" id="KW-0813">Transport</keyword>
<dbReference type="AlphaFoldDB" id="A0A4R7JA02"/>
<evidence type="ECO:0000256" key="10">
    <source>
        <dbReference type="SAM" id="Phobius"/>
    </source>
</evidence>
<feature type="transmembrane region" description="Helical" evidence="10">
    <location>
        <begin position="267"/>
        <end position="286"/>
    </location>
</feature>
<keyword evidence="5 10" id="KW-1133">Transmembrane helix</keyword>
<keyword evidence="9" id="KW-0739">Sodium transport</keyword>
<dbReference type="InterPro" id="IPR018422">
    <property type="entry name" value="Cation/H_exchanger_CPA1"/>
</dbReference>
<protein>
    <submittedName>
        <fullName evidence="12">CPA1 family monovalent cation:H+ antiporter</fullName>
    </submittedName>
</protein>
<feature type="transmembrane region" description="Helical" evidence="10">
    <location>
        <begin position="178"/>
        <end position="196"/>
    </location>
</feature>
<keyword evidence="7" id="KW-0406">Ion transport</keyword>
<keyword evidence="4 10" id="KW-0812">Transmembrane</keyword>
<dbReference type="Proteomes" id="UP000295371">
    <property type="component" value="Unassembled WGS sequence"/>
</dbReference>
<feature type="transmembrane region" description="Helical" evidence="10">
    <location>
        <begin position="386"/>
        <end position="409"/>
    </location>
</feature>
<dbReference type="GO" id="GO:0051453">
    <property type="term" value="P:regulation of intracellular pH"/>
    <property type="evidence" value="ECO:0007669"/>
    <property type="project" value="TreeGrafter"/>
</dbReference>
<reference evidence="12 13" key="1">
    <citation type="submission" date="2019-03" db="EMBL/GenBank/DDBJ databases">
        <title>Genomic Encyclopedia of Archaeal and Bacterial Type Strains, Phase II (KMG-II): from individual species to whole genera.</title>
        <authorList>
            <person name="Goeker M."/>
        </authorList>
    </citation>
    <scope>NUCLEOTIDE SEQUENCE [LARGE SCALE GENOMIC DNA]</scope>
    <source>
        <strain evidence="12 13">DSM 24323</strain>
    </source>
</reference>
<dbReference type="EMBL" id="SOAW01000001">
    <property type="protein sequence ID" value="TDT33353.1"/>
    <property type="molecule type" value="Genomic_DNA"/>
</dbReference>
<feature type="transmembrane region" description="Helical" evidence="10">
    <location>
        <begin position="108"/>
        <end position="127"/>
    </location>
</feature>
<evidence type="ECO:0000256" key="5">
    <source>
        <dbReference type="ARBA" id="ARBA00022989"/>
    </source>
</evidence>
<evidence type="ECO:0000256" key="4">
    <source>
        <dbReference type="ARBA" id="ARBA00022692"/>
    </source>
</evidence>
<dbReference type="Gene3D" id="6.10.140.1330">
    <property type="match status" value="1"/>
</dbReference>
<dbReference type="Pfam" id="PF00999">
    <property type="entry name" value="Na_H_Exchanger"/>
    <property type="match status" value="1"/>
</dbReference>
<dbReference type="PANTHER" id="PTHR10110:SF86">
    <property type="entry name" value="SODIUM_HYDROGEN EXCHANGER 7"/>
    <property type="match status" value="1"/>
</dbReference>
<dbReference type="RefSeq" id="WP_243831726.1">
    <property type="nucleotide sequence ID" value="NZ_SOAW01000001.1"/>
</dbReference>
<feature type="domain" description="Cation/H+ exchanger transmembrane" evidence="11">
    <location>
        <begin position="10"/>
        <end position="441"/>
    </location>
</feature>
<feature type="transmembrane region" description="Helical" evidence="10">
    <location>
        <begin position="415"/>
        <end position="439"/>
    </location>
</feature>
<name>A0A4R7JA02_9ACTN</name>
<evidence type="ECO:0000313" key="12">
    <source>
        <dbReference type="EMBL" id="TDT33353.1"/>
    </source>
</evidence>
<dbReference type="PANTHER" id="PTHR10110">
    <property type="entry name" value="SODIUM/HYDROGEN EXCHANGER"/>
    <property type="match status" value="1"/>
</dbReference>
<evidence type="ECO:0000259" key="11">
    <source>
        <dbReference type="Pfam" id="PF00999"/>
    </source>
</evidence>
<accession>A0A4R7JA02</accession>
<comment type="caution">
    <text evidence="12">The sequence shown here is derived from an EMBL/GenBank/DDBJ whole genome shotgun (WGS) entry which is preliminary data.</text>
</comment>
<evidence type="ECO:0000256" key="2">
    <source>
        <dbReference type="ARBA" id="ARBA00022448"/>
    </source>
</evidence>
<keyword evidence="3" id="KW-1003">Cell membrane</keyword>
<feature type="transmembrane region" description="Helical" evidence="10">
    <location>
        <begin position="51"/>
        <end position="70"/>
    </location>
</feature>